<feature type="region of interest" description="Disordered" evidence="7">
    <location>
        <begin position="493"/>
        <end position="518"/>
    </location>
</feature>
<evidence type="ECO:0000256" key="2">
    <source>
        <dbReference type="ARBA" id="ARBA00009840"/>
    </source>
</evidence>
<dbReference type="InterPro" id="IPR003798">
    <property type="entry name" value="DNA_recombination_RmuC"/>
</dbReference>
<dbReference type="Gene3D" id="1.20.5.340">
    <property type="match status" value="1"/>
</dbReference>
<dbReference type="PANTHER" id="PTHR30563:SF0">
    <property type="entry name" value="DNA RECOMBINATION PROTEIN RMUC"/>
    <property type="match status" value="1"/>
</dbReference>
<organism evidence="8 9">
    <name type="scientific">Paracoccus chinensis</name>
    <dbReference type="NCBI Taxonomy" id="525640"/>
    <lineage>
        <taxon>Bacteria</taxon>
        <taxon>Pseudomonadati</taxon>
        <taxon>Pseudomonadota</taxon>
        <taxon>Alphaproteobacteria</taxon>
        <taxon>Rhodobacterales</taxon>
        <taxon>Paracoccaceae</taxon>
        <taxon>Paracoccus</taxon>
    </lineage>
</organism>
<dbReference type="AlphaFoldDB" id="A0A1G9GRC0"/>
<proteinExistence type="inferred from homology"/>
<dbReference type="RefSeq" id="WP_090754362.1">
    <property type="nucleotide sequence ID" value="NZ_FNGE01000005.1"/>
</dbReference>
<dbReference type="GO" id="GO:0006310">
    <property type="term" value="P:DNA recombination"/>
    <property type="evidence" value="ECO:0007669"/>
    <property type="project" value="UniProtKB-KW"/>
</dbReference>
<evidence type="ECO:0000256" key="4">
    <source>
        <dbReference type="ARBA" id="ARBA00023054"/>
    </source>
</evidence>
<dbReference type="PANTHER" id="PTHR30563">
    <property type="entry name" value="DNA RECOMBINATION PROTEIN RMUC"/>
    <property type="match status" value="1"/>
</dbReference>
<evidence type="ECO:0000256" key="6">
    <source>
        <dbReference type="SAM" id="Coils"/>
    </source>
</evidence>
<dbReference type="Proteomes" id="UP000199555">
    <property type="component" value="Unassembled WGS sequence"/>
</dbReference>
<evidence type="ECO:0000256" key="3">
    <source>
        <dbReference type="ARBA" id="ARBA00021840"/>
    </source>
</evidence>
<dbReference type="EMBL" id="FNGE01000005">
    <property type="protein sequence ID" value="SDL03229.1"/>
    <property type="molecule type" value="Genomic_DNA"/>
</dbReference>
<evidence type="ECO:0000256" key="5">
    <source>
        <dbReference type="ARBA" id="ARBA00023172"/>
    </source>
</evidence>
<keyword evidence="9" id="KW-1185">Reference proteome</keyword>
<feature type="coiled-coil region" evidence="6">
    <location>
        <begin position="210"/>
        <end position="237"/>
    </location>
</feature>
<gene>
    <name evidence="8" type="ORF">SAMN04487971_105180</name>
</gene>
<keyword evidence="5" id="KW-0233">DNA recombination</keyword>
<name>A0A1G9GRC0_9RHOB</name>
<reference evidence="9" key="1">
    <citation type="submission" date="2016-10" db="EMBL/GenBank/DDBJ databases">
        <authorList>
            <person name="Varghese N."/>
            <person name="Submissions S."/>
        </authorList>
    </citation>
    <scope>NUCLEOTIDE SEQUENCE [LARGE SCALE GENOMIC DNA]</scope>
    <source>
        <strain evidence="9">CGMCC 1.7655</strain>
    </source>
</reference>
<comment type="similarity">
    <text evidence="2">Belongs to the RmuC family.</text>
</comment>
<accession>A0A1G9GRC0</accession>
<keyword evidence="4 6" id="KW-0175">Coiled coil</keyword>
<dbReference type="STRING" id="525640.SAMN04487971_105180"/>
<sequence length="518" mass="57148">MAWVGDLQAMRVLALALAVAVAILLVILRRQAGALAAAQAATLNAKAETQAAGLRAAEATARLDGLTQRLEDLGDERDELRDALHASRERLAMLERELAGAATRLESASTRAAELEGERAQLRRALDETQAQLARQGRELAEVRLAAAKDRETAEQNLALLRELREEMSGQFRLMADESLRRQGADLEKAHSERLAALLTPFREQVQGFQTELQARNKAADEERAMLREQIEGLHRRSEEIGRDAVALTRALKGEKQRQGAWGEMILERVLEGSGLERGTHYVTQESWRAEDGKLWRPDVVVHLPRRKVLVIDSKVSLNDYETAVNAEVPGDRNAALRRHVTAIRTHVATLSDKGYQRIDDASVDYVVMFIPIEGALSEALRVDPDLGLSALNQRVVLATPMTLMPMLRTVDHIWAVERRETNAMEIAQRAGHLYDKLALFVDAMEDVGKSLDGAVRAHGQAMDRLTRGGGNVIGQVEKLRALGARAQKRISVDHDAEASPPLRLLEAGEQGQTAPMS</sequence>
<protein>
    <recommendedName>
        <fullName evidence="3">DNA recombination protein RmuC homolog</fullName>
    </recommendedName>
</protein>
<feature type="coiled-coil region" evidence="6">
    <location>
        <begin position="56"/>
        <end position="171"/>
    </location>
</feature>
<evidence type="ECO:0000256" key="7">
    <source>
        <dbReference type="SAM" id="MobiDB-lite"/>
    </source>
</evidence>
<evidence type="ECO:0000313" key="9">
    <source>
        <dbReference type="Proteomes" id="UP000199555"/>
    </source>
</evidence>
<dbReference type="Pfam" id="PF02646">
    <property type="entry name" value="RmuC"/>
    <property type="match status" value="1"/>
</dbReference>
<evidence type="ECO:0000313" key="8">
    <source>
        <dbReference type="EMBL" id="SDL03229.1"/>
    </source>
</evidence>
<dbReference type="OrthoDB" id="370725at2"/>
<evidence type="ECO:0000256" key="1">
    <source>
        <dbReference type="ARBA" id="ARBA00003416"/>
    </source>
</evidence>
<comment type="function">
    <text evidence="1">Involved in DNA recombination.</text>
</comment>